<dbReference type="InterPro" id="IPR009081">
    <property type="entry name" value="PP-bd_ACP"/>
</dbReference>
<dbReference type="Pfam" id="PF13193">
    <property type="entry name" value="AMP-binding_C"/>
    <property type="match status" value="2"/>
</dbReference>
<dbReference type="FunFam" id="3.40.50.980:FF:000002">
    <property type="entry name" value="Enterobactin synthetase component F"/>
    <property type="match status" value="1"/>
</dbReference>
<feature type="domain" description="Carrier" evidence="11">
    <location>
        <begin position="2064"/>
        <end position="2138"/>
    </location>
</feature>
<dbReference type="InterPro" id="IPR020845">
    <property type="entry name" value="AMP-binding_CS"/>
</dbReference>
<keyword evidence="8" id="KW-0045">Antibiotic biosynthesis</keyword>
<dbReference type="CDD" id="cd19531">
    <property type="entry name" value="LCL_NRPS-like"/>
    <property type="match status" value="2"/>
</dbReference>
<keyword evidence="3" id="KW-0596">Phosphopantetheine</keyword>
<dbReference type="Pfam" id="PF00550">
    <property type="entry name" value="PP-binding"/>
    <property type="match status" value="2"/>
</dbReference>
<evidence type="ECO:0000313" key="12">
    <source>
        <dbReference type="EMBL" id="MBW4660750.1"/>
    </source>
</evidence>
<feature type="domain" description="Carrier" evidence="11">
    <location>
        <begin position="1008"/>
        <end position="1083"/>
    </location>
</feature>
<dbReference type="PROSITE" id="PS50006">
    <property type="entry name" value="FHA_DOMAIN"/>
    <property type="match status" value="1"/>
</dbReference>
<dbReference type="NCBIfam" id="TIGR01733">
    <property type="entry name" value="AA-adenyl-dom"/>
    <property type="match status" value="2"/>
</dbReference>
<dbReference type="PANTHER" id="PTHR45527">
    <property type="entry name" value="NONRIBOSOMAL PEPTIDE SYNTHETASE"/>
    <property type="match status" value="1"/>
</dbReference>
<dbReference type="Gene3D" id="3.30.300.30">
    <property type="match status" value="2"/>
</dbReference>
<dbReference type="PROSITE" id="PS00455">
    <property type="entry name" value="AMP_BINDING"/>
    <property type="match status" value="2"/>
</dbReference>
<dbReference type="InterPro" id="IPR023213">
    <property type="entry name" value="CAT-like_dom_sf"/>
</dbReference>
<evidence type="ECO:0000256" key="4">
    <source>
        <dbReference type="ARBA" id="ARBA00022553"/>
    </source>
</evidence>
<dbReference type="NCBIfam" id="TIGR01720">
    <property type="entry name" value="NRPS-para261"/>
    <property type="match status" value="1"/>
</dbReference>
<dbReference type="CDD" id="cd12116">
    <property type="entry name" value="A_NRPS_Ta1_like"/>
    <property type="match status" value="1"/>
</dbReference>
<comment type="caution">
    <text evidence="12">The sequence shown here is derived from an EMBL/GenBank/DDBJ whole genome shotgun (WGS) entry which is preliminary data.</text>
</comment>
<evidence type="ECO:0000256" key="1">
    <source>
        <dbReference type="ARBA" id="ARBA00001957"/>
    </source>
</evidence>
<evidence type="ECO:0000256" key="2">
    <source>
        <dbReference type="ARBA" id="ARBA00006432"/>
    </source>
</evidence>
<keyword evidence="5" id="KW-0436">Ligase</keyword>
<evidence type="ECO:0000256" key="9">
    <source>
        <dbReference type="ARBA" id="ARBA00023268"/>
    </source>
</evidence>
<reference evidence="12" key="2">
    <citation type="journal article" date="2022" name="Microbiol. Resour. Announc.">
        <title>Metagenome Sequencing to Explore Phylogenomics of Terrestrial Cyanobacteria.</title>
        <authorList>
            <person name="Ward R.D."/>
            <person name="Stajich J.E."/>
            <person name="Johansen J.R."/>
            <person name="Huntemann M."/>
            <person name="Clum A."/>
            <person name="Foster B."/>
            <person name="Foster B."/>
            <person name="Roux S."/>
            <person name="Palaniappan K."/>
            <person name="Varghese N."/>
            <person name="Mukherjee S."/>
            <person name="Reddy T.B.K."/>
            <person name="Daum C."/>
            <person name="Copeland A."/>
            <person name="Chen I.A."/>
            <person name="Ivanova N.N."/>
            <person name="Kyrpides N.C."/>
            <person name="Shapiro N."/>
            <person name="Eloe-Fadrosh E.A."/>
            <person name="Pietrasiak N."/>
        </authorList>
    </citation>
    <scope>NUCLEOTIDE SEQUENCE</scope>
    <source>
        <strain evidence="12">UHER 2000/2452</strain>
    </source>
</reference>
<dbReference type="InterPro" id="IPR036736">
    <property type="entry name" value="ACP-like_sf"/>
</dbReference>
<dbReference type="PANTHER" id="PTHR45527:SF14">
    <property type="entry name" value="PLIPASTATIN SYNTHASE SUBUNIT B"/>
    <property type="match status" value="1"/>
</dbReference>
<dbReference type="SUPFAM" id="SSF47336">
    <property type="entry name" value="ACP-like"/>
    <property type="match status" value="2"/>
</dbReference>
<proteinExistence type="inferred from homology"/>
<dbReference type="FunFam" id="3.40.50.12780:FF:000012">
    <property type="entry name" value="Non-ribosomal peptide synthetase"/>
    <property type="match status" value="2"/>
</dbReference>
<dbReference type="Proteomes" id="UP000757435">
    <property type="component" value="Unassembled WGS sequence"/>
</dbReference>
<dbReference type="FunFam" id="3.30.559.10:FF:000016">
    <property type="entry name" value="Nonribosomal peptide synthase Pes1"/>
    <property type="match status" value="1"/>
</dbReference>
<dbReference type="GO" id="GO:0009239">
    <property type="term" value="P:enterobactin biosynthetic process"/>
    <property type="evidence" value="ECO:0007669"/>
    <property type="project" value="TreeGrafter"/>
</dbReference>
<gene>
    <name evidence="12" type="ORF">KME15_18915</name>
</gene>
<dbReference type="SUPFAM" id="SSF56801">
    <property type="entry name" value="Acetyl-CoA synthetase-like"/>
    <property type="match status" value="2"/>
</dbReference>
<dbReference type="GO" id="GO:0016740">
    <property type="term" value="F:transferase activity"/>
    <property type="evidence" value="ECO:0007669"/>
    <property type="project" value="UniProtKB-KW"/>
</dbReference>
<dbReference type="InterPro" id="IPR000253">
    <property type="entry name" value="FHA_dom"/>
</dbReference>
<dbReference type="Gene3D" id="3.30.559.30">
    <property type="entry name" value="Nonribosomal peptide synthetase, condensation domain"/>
    <property type="match status" value="3"/>
</dbReference>
<comment type="cofactor">
    <cofactor evidence="1">
        <name>pantetheine 4'-phosphate</name>
        <dbReference type="ChEBI" id="CHEBI:47942"/>
    </cofactor>
</comment>
<dbReference type="FunFam" id="3.40.50.980:FF:000001">
    <property type="entry name" value="Non-ribosomal peptide synthetase"/>
    <property type="match status" value="2"/>
</dbReference>
<dbReference type="InterPro" id="IPR006162">
    <property type="entry name" value="Ppantetheine_attach_site"/>
</dbReference>
<dbReference type="GO" id="GO:0009366">
    <property type="term" value="C:enterobactin synthetase complex"/>
    <property type="evidence" value="ECO:0007669"/>
    <property type="project" value="TreeGrafter"/>
</dbReference>
<keyword evidence="7" id="KW-0677">Repeat</keyword>
<accession>A0A951QFE4</accession>
<dbReference type="InterPro" id="IPR010060">
    <property type="entry name" value="NRPS_synth"/>
</dbReference>
<dbReference type="GO" id="GO:0047527">
    <property type="term" value="F:2,3-dihydroxybenzoate-serine ligase activity"/>
    <property type="evidence" value="ECO:0007669"/>
    <property type="project" value="TreeGrafter"/>
</dbReference>
<dbReference type="InterPro" id="IPR045851">
    <property type="entry name" value="AMP-bd_C_sf"/>
</dbReference>
<organism evidence="12 13">
    <name type="scientific">Drouetiella hepatica Uher 2000/2452</name>
    <dbReference type="NCBI Taxonomy" id="904376"/>
    <lineage>
        <taxon>Bacteria</taxon>
        <taxon>Bacillati</taxon>
        <taxon>Cyanobacteriota</taxon>
        <taxon>Cyanophyceae</taxon>
        <taxon>Oculatellales</taxon>
        <taxon>Oculatellaceae</taxon>
        <taxon>Drouetiella</taxon>
    </lineage>
</organism>
<dbReference type="Gene3D" id="1.10.1200.10">
    <property type="entry name" value="ACP-like"/>
    <property type="match status" value="2"/>
</dbReference>
<dbReference type="InterPro" id="IPR025110">
    <property type="entry name" value="AMP-bd_C"/>
</dbReference>
<dbReference type="PROSITE" id="PS50075">
    <property type="entry name" value="CARRIER"/>
    <property type="match status" value="2"/>
</dbReference>
<evidence type="ECO:0000259" key="10">
    <source>
        <dbReference type="PROSITE" id="PS50006"/>
    </source>
</evidence>
<name>A0A951QFE4_9CYAN</name>
<evidence type="ECO:0000256" key="5">
    <source>
        <dbReference type="ARBA" id="ARBA00022598"/>
    </source>
</evidence>
<dbReference type="Pfam" id="PF00668">
    <property type="entry name" value="Condensation"/>
    <property type="match status" value="3"/>
</dbReference>
<dbReference type="CDD" id="cd05930">
    <property type="entry name" value="A_NRPS"/>
    <property type="match status" value="1"/>
</dbReference>
<evidence type="ECO:0000256" key="6">
    <source>
        <dbReference type="ARBA" id="ARBA00022679"/>
    </source>
</evidence>
<feature type="domain" description="FHA" evidence="10">
    <location>
        <begin position="1354"/>
        <end position="1404"/>
    </location>
</feature>
<dbReference type="SUPFAM" id="SSF52777">
    <property type="entry name" value="CoA-dependent acyltransferases"/>
    <property type="match status" value="6"/>
</dbReference>
<keyword evidence="4" id="KW-0597">Phosphoprotein</keyword>
<dbReference type="GO" id="GO:0031177">
    <property type="term" value="F:phosphopantetheine binding"/>
    <property type="evidence" value="ECO:0007669"/>
    <property type="project" value="InterPro"/>
</dbReference>
<dbReference type="CDD" id="cd19534">
    <property type="entry name" value="E_NRPS"/>
    <property type="match status" value="1"/>
</dbReference>
<evidence type="ECO:0000256" key="3">
    <source>
        <dbReference type="ARBA" id="ARBA00022450"/>
    </source>
</evidence>
<evidence type="ECO:0000313" key="13">
    <source>
        <dbReference type="Proteomes" id="UP000757435"/>
    </source>
</evidence>
<dbReference type="Gene3D" id="3.30.559.10">
    <property type="entry name" value="Chloramphenicol acetyltransferase-like domain"/>
    <property type="match status" value="3"/>
</dbReference>
<dbReference type="Pfam" id="PF00501">
    <property type="entry name" value="AMP-binding"/>
    <property type="match status" value="2"/>
</dbReference>
<dbReference type="FunFam" id="1.10.1200.10:FF:000005">
    <property type="entry name" value="Nonribosomal peptide synthetase 1"/>
    <property type="match status" value="2"/>
</dbReference>
<keyword evidence="9" id="KW-0511">Multifunctional enzyme</keyword>
<dbReference type="Gene3D" id="3.40.50.980">
    <property type="match status" value="4"/>
</dbReference>
<dbReference type="Gene3D" id="2.30.38.10">
    <property type="entry name" value="Luciferase, Domain 3"/>
    <property type="match status" value="2"/>
</dbReference>
<reference evidence="12" key="1">
    <citation type="submission" date="2021-05" db="EMBL/GenBank/DDBJ databases">
        <authorList>
            <person name="Pietrasiak N."/>
            <person name="Ward R."/>
            <person name="Stajich J.E."/>
            <person name="Kurbessoian T."/>
        </authorList>
    </citation>
    <scope>NUCLEOTIDE SEQUENCE</scope>
    <source>
        <strain evidence="12">UHER 2000/2452</strain>
    </source>
</reference>
<evidence type="ECO:0000256" key="7">
    <source>
        <dbReference type="ARBA" id="ARBA00022737"/>
    </source>
</evidence>
<protein>
    <submittedName>
        <fullName evidence="12">Amino acid adenylation domain-containing protein</fullName>
    </submittedName>
</protein>
<dbReference type="InterPro" id="IPR020806">
    <property type="entry name" value="PKS_PP-bd"/>
</dbReference>
<dbReference type="SMART" id="SM00823">
    <property type="entry name" value="PKS_PP"/>
    <property type="match status" value="2"/>
</dbReference>
<dbReference type="GO" id="GO:0043041">
    <property type="term" value="P:amino acid activation for nonribosomal peptide biosynthetic process"/>
    <property type="evidence" value="ECO:0007669"/>
    <property type="project" value="TreeGrafter"/>
</dbReference>
<dbReference type="InterPro" id="IPR000873">
    <property type="entry name" value="AMP-dep_synth/lig_dom"/>
</dbReference>
<dbReference type="GO" id="GO:0008610">
    <property type="term" value="P:lipid biosynthetic process"/>
    <property type="evidence" value="ECO:0007669"/>
    <property type="project" value="UniProtKB-ARBA"/>
</dbReference>
<comment type="similarity">
    <text evidence="2">Belongs to the ATP-dependent AMP-binding enzyme family.</text>
</comment>
<dbReference type="FunFam" id="3.30.300.30:FF:000010">
    <property type="entry name" value="Enterobactin synthetase component F"/>
    <property type="match status" value="2"/>
</dbReference>
<dbReference type="FunFam" id="2.30.38.10:FF:000001">
    <property type="entry name" value="Non-ribosomal peptide synthetase PvdI"/>
    <property type="match status" value="2"/>
</dbReference>
<dbReference type="EMBL" id="JAHHHD010000025">
    <property type="protein sequence ID" value="MBW4660750.1"/>
    <property type="molecule type" value="Genomic_DNA"/>
</dbReference>
<sequence length="2623" mass="292550">MSRNKEDLFTRSSKLSPAKRALLEARLRGNVGANVGTNMTAISRRFSLEPSPLSFAQQRLWFLQQLEPDNPFYNEHTALQLTGSLNIAALEQSLNAIVQRHEALRTTFEILDGQPVQQIALDLFIPLSTVDLRALPDAAPEIKRLAIAQSQCPFNLADAPLLRWTLLQLGEQEHVLLFTIHHIIFDGWSIDILIRELSAFYPAFSADQDAASLSALPIQYADFAAWQRQWLQGDTLEFQLAYWQQQLVDAPPLLQLPSDRPRPSAQTYQGATVFFLLPQRLTEALKATGKEAEATLFMTLLAAFNLLLYRYTGQADLIVGLPIANRNRAEIEGLIGMFVNSLVLRTNLSGNPTFEKLLGQVRQVMLGAYENQDLPFEKLVEALQPDRDAPYNPLFQVSFTLHNAPREQFELPGLTITALDVERRRALLDLRLDMTETDQGLVGCWEYSTDLFDADRIRRMSGHFQTLLEAIALNPQQRISEFSCLTEAEHQQFLQWNQTQTDYPQVCIHQLFEAQVERTPDAIAIVFANQSLTYLELNHKANQLAHYLQTLGVGTDVLVGICCDRSFDLAIGLLGIFKAGGAYVPLDPSYPQELLEWMVSDSQMPILLTQSALLDRLPHHHAQGICLDSDWATISQHSQENPHASAYPSNLAYVIYTSGSTGKPKGVQIAHSSMVNLLASMQQKPGLTANDILLAVTSVSFDIAGLELYLPLITGARLVLASRSAAMDGKQLSDLLHSSGATLMQATPATWRMLLASGWQGKQDLNILCGGEALSRELAESLLEKAATVWNLYGPTETTVWSTVSCLEKGDRFPAILPIGRPIANTQIYLLDRQGQPVPVGVPGELHIGGVGLARGYLNRPELTAEKFILHPTWGRIYQTGDLARYRSDGAIEYLGRMDHQVKLRGFRIELGEIEATLSQYSTVREAVVVAQEDPLGDNRLIAYIVPQGEVAIRELREFLQQQLPDYMVPSAFVSIAQLPLTPNGKIDRKFLPEIGLEQLIRVSTDSTPSNPIEEMVVGIWTSVLKIDRVGIHDHFFELGGHSLLATQVISQIRQLFQIELPLRRLFELPTIAQLSQAIAATQTGLKAPPIQPRSTETVPLSFAQQRLWFLAQLEPDNPFYNLPIAVSLQGQLNLRALEQTLNEILRRHEALRTRIETQDGQAIAVVMPSTTLQISPVDLSELAEAQQEAEVQKWIATEARYPFDLSRAPLLRVSLLRLSEQDHILLLTLHHIAADGWSFGVLIHEVTVLYTAFCDGCPSPLPDLPIQYSDFAAWQRQWLQGVVLQAQTNYWCQQLQDAPVLELPTDRPRPSLQTYRGSSYRFDLPPALLQALRRLSQQAGCTLFMTLLAAFKVLLGRYSNSKDIVVGTPIANRHHAEIEGLIGCFVNTLALRTQLSENPTVLELLDRVRETALEGYAHQDLPFEQLVEALQLERSLSHTPLFQVMFVLHNAPLPAIALPNLTVTPLETDSGTAQFELTLSMVETAEGLSGKLEFNSDLFDPETIAHMAGHYQTLLDGIVTNPQQQISQLPLLTQVESRQILVEWNDTQIEYLPEQCLHQLFEAQAQRTPDAVAVIIENDQLSYRELNARANQLGHFLQQRGVGAETLVGICLERSLEMVVGLLGVLKAGGAYVPLDPTYPQERLEWMLSDAQVSVLLTHAQVAKTLPDHPADRIVLDADWGAIAQASDKNPVSEVNPSHLAYVIYTSGSTGQPKGVMMSHRAICNHMHWMQTTFPLTDADIVLQKTPFSFDASIWEFYAPLLAGASLLMAQPGGHQDMNYLIKTIAEHRVTTLQLVPSLLRMLLEQGGLETCRTLKRIFCGGEALSVALQKRLLASLEVEFFNLYGPTETCIDATYWTGKGSSAQQTLPIGRPIANAQAYILDEHLQPTPIGVSGELHIGGAGLARGYLNRPELTLEKFIANPFDPQLEARLYKTGDLARYLPNGDIEYLGRIDHQVKLRGFRIELGEIEAALSQYPAVRDAVVVVREMGHEQRLVAYIVTNSQQLSISDLRQFLKQKLPEYMIPAVFVSLETLSLLPNGKVDRNALPDPDLTRPELEQSFVAPCTAIEITLAEIWAPVLGVKQIGIHDNFFELGGDSILCIQVVARANQAGLKFTPKQMFEHQTIAELATVAGTKQGTSVEQGLVTGSVFLTPIQRWFFEQNLPDPHHFNQAVMLQLPQQIDLTLLEQALQQLLSHHDALRLRFERTESGWQQSYAPPDAAMLLIRWDFSALTAAAQKLALASATTEVQTSLNLSTGPLVRVGFFDLGEHQPHCLLIVIHHLVVDGVSWRILLEDLQTAYQQLSRGEEVQLPAKTTSFQQWSQTLRQYAHSALLQQEQDYWRVQPTFTPLPVDCPDGKNTVASADQIISTLSISDTQALLKDVPKAYHTEINDVLLTALVQAFAQWTGDRTLLIDLEGHGREDIASHVNATDIDLSRTIGWFTTVFPVSLKLEAAIHPGYTLKSIKEQLRRIPRRGIGYGILRYCSDDSKITEALNNQSQPEVIFNYLGQFDQSLPNSSLFCPVQEPSEPTQSLQGDRSHLLAINCWISNEQLHLHWDYSQAIHHQSTIAALAQNFLQALRSLITHCQSPEARGYTPSDFSEANLSQQALDRFLTKIKRRN</sequence>
<dbReference type="InterPro" id="IPR010071">
    <property type="entry name" value="AA_adenyl_dom"/>
</dbReference>
<dbReference type="InterPro" id="IPR001242">
    <property type="entry name" value="Condensation_dom"/>
</dbReference>
<dbReference type="GO" id="GO:0005829">
    <property type="term" value="C:cytosol"/>
    <property type="evidence" value="ECO:0007669"/>
    <property type="project" value="TreeGrafter"/>
</dbReference>
<evidence type="ECO:0000259" key="11">
    <source>
        <dbReference type="PROSITE" id="PS50075"/>
    </source>
</evidence>
<dbReference type="PROSITE" id="PS00012">
    <property type="entry name" value="PHOSPHOPANTETHEINE"/>
    <property type="match status" value="2"/>
</dbReference>
<keyword evidence="6" id="KW-0808">Transferase</keyword>
<evidence type="ECO:0000256" key="8">
    <source>
        <dbReference type="ARBA" id="ARBA00023194"/>
    </source>
</evidence>
<dbReference type="FunFam" id="3.30.559.10:FF:000012">
    <property type="entry name" value="Non-ribosomal peptide synthetase"/>
    <property type="match status" value="2"/>
</dbReference>
<dbReference type="NCBIfam" id="NF003417">
    <property type="entry name" value="PRK04813.1"/>
    <property type="match status" value="2"/>
</dbReference>